<organism evidence="3 4">
    <name type="scientific">Cylicocyclus nassatus</name>
    <name type="common">Nematode worm</name>
    <dbReference type="NCBI Taxonomy" id="53992"/>
    <lineage>
        <taxon>Eukaryota</taxon>
        <taxon>Metazoa</taxon>
        <taxon>Ecdysozoa</taxon>
        <taxon>Nematoda</taxon>
        <taxon>Chromadorea</taxon>
        <taxon>Rhabditida</taxon>
        <taxon>Rhabditina</taxon>
        <taxon>Rhabditomorpha</taxon>
        <taxon>Strongyloidea</taxon>
        <taxon>Strongylidae</taxon>
        <taxon>Cylicocyclus</taxon>
    </lineage>
</organism>
<keyword evidence="2" id="KW-0472">Membrane</keyword>
<evidence type="ECO:0000256" key="1">
    <source>
        <dbReference type="SAM" id="MobiDB-lite"/>
    </source>
</evidence>
<feature type="compositionally biased region" description="Polar residues" evidence="1">
    <location>
        <begin position="19"/>
        <end position="44"/>
    </location>
</feature>
<keyword evidence="2" id="KW-0812">Transmembrane</keyword>
<feature type="compositionally biased region" description="Basic and acidic residues" evidence="1">
    <location>
        <begin position="45"/>
        <end position="55"/>
    </location>
</feature>
<protein>
    <submittedName>
        <fullName evidence="3">Uncharacterized protein</fullName>
    </submittedName>
</protein>
<feature type="region of interest" description="Disordered" evidence="1">
    <location>
        <begin position="18"/>
        <end position="61"/>
    </location>
</feature>
<sequence>MTCNQSVIDRLRRHLSLEKSASPQRQTANQLLGGSGNARLSANSSHERPVEDSPRKSGQFCPSVEDAPANYVWDLTGNWLQMVGCAYVHAIDLVKRMSITRVISLWPNLKRSGSAQKNLNPEELRLTSASPDAEAEKQILGRTKFLLLALSLTITMVLLVQATIITVMRIIWKRHHRRFIKTMNELRKKGSKSFSPPEGKRSMERSVVKSAEANPQIPQPVFQGPLLRDLFPEDLAVDSADLYEM</sequence>
<gene>
    <name evidence="3" type="ORF">CYNAS_LOCUS4057</name>
</gene>
<dbReference type="EMBL" id="CATQJL010000001">
    <property type="protein sequence ID" value="CAJ0592074.1"/>
    <property type="molecule type" value="Genomic_DNA"/>
</dbReference>
<comment type="caution">
    <text evidence="3">The sequence shown here is derived from an EMBL/GenBank/DDBJ whole genome shotgun (WGS) entry which is preliminary data.</text>
</comment>
<dbReference type="Proteomes" id="UP001176961">
    <property type="component" value="Unassembled WGS sequence"/>
</dbReference>
<evidence type="ECO:0000256" key="2">
    <source>
        <dbReference type="SAM" id="Phobius"/>
    </source>
</evidence>
<proteinExistence type="predicted"/>
<evidence type="ECO:0000313" key="4">
    <source>
        <dbReference type="Proteomes" id="UP001176961"/>
    </source>
</evidence>
<accession>A0AA36GGZ9</accession>
<evidence type="ECO:0000313" key="3">
    <source>
        <dbReference type="EMBL" id="CAJ0592074.1"/>
    </source>
</evidence>
<reference evidence="3" key="1">
    <citation type="submission" date="2023-07" db="EMBL/GenBank/DDBJ databases">
        <authorList>
            <consortium name="CYATHOMIX"/>
        </authorList>
    </citation>
    <scope>NUCLEOTIDE SEQUENCE</scope>
    <source>
        <strain evidence="3">N/A</strain>
    </source>
</reference>
<keyword evidence="2" id="KW-1133">Transmembrane helix</keyword>
<keyword evidence="4" id="KW-1185">Reference proteome</keyword>
<name>A0AA36GGZ9_CYLNA</name>
<feature type="transmembrane region" description="Helical" evidence="2">
    <location>
        <begin position="145"/>
        <end position="172"/>
    </location>
</feature>
<feature type="region of interest" description="Disordered" evidence="1">
    <location>
        <begin position="188"/>
        <end position="222"/>
    </location>
</feature>
<feature type="compositionally biased region" description="Basic and acidic residues" evidence="1">
    <location>
        <begin position="198"/>
        <end position="207"/>
    </location>
</feature>
<dbReference type="AlphaFoldDB" id="A0AA36GGZ9"/>